<keyword evidence="6" id="KW-1185">Reference proteome</keyword>
<organism evidence="5 6">
    <name type="scientific">Brevundimonas staleyi</name>
    <dbReference type="NCBI Taxonomy" id="74326"/>
    <lineage>
        <taxon>Bacteria</taxon>
        <taxon>Pseudomonadati</taxon>
        <taxon>Pseudomonadota</taxon>
        <taxon>Alphaproteobacteria</taxon>
        <taxon>Caulobacterales</taxon>
        <taxon>Caulobacteraceae</taxon>
        <taxon>Brevundimonas</taxon>
    </lineage>
</organism>
<dbReference type="CDD" id="cd06558">
    <property type="entry name" value="crotonase-like"/>
    <property type="match status" value="1"/>
</dbReference>
<dbReference type="Proteomes" id="UP001596152">
    <property type="component" value="Unassembled WGS sequence"/>
</dbReference>
<dbReference type="InterPro" id="IPR029045">
    <property type="entry name" value="ClpP/crotonase-like_dom_sf"/>
</dbReference>
<evidence type="ECO:0000256" key="3">
    <source>
        <dbReference type="ARBA" id="ARBA00022801"/>
    </source>
</evidence>
<dbReference type="EC" id="3.1.2.4" evidence="2"/>
<accession>A0ABW0FPF3</accession>
<dbReference type="PANTHER" id="PTHR43176:SF3">
    <property type="entry name" value="3-HYDROXYISOBUTYRYL-COA HYDROLASE, MITOCHONDRIAL"/>
    <property type="match status" value="1"/>
</dbReference>
<feature type="domain" description="Enoyl-CoA hydratase/isomerase" evidence="4">
    <location>
        <begin position="14"/>
        <end position="336"/>
    </location>
</feature>
<dbReference type="Gene3D" id="3.90.226.10">
    <property type="entry name" value="2-enoyl-CoA Hydratase, Chain A, domain 1"/>
    <property type="match status" value="1"/>
</dbReference>
<reference evidence="6" key="1">
    <citation type="journal article" date="2019" name="Int. J. Syst. Evol. Microbiol.">
        <title>The Global Catalogue of Microorganisms (GCM) 10K type strain sequencing project: providing services to taxonomists for standard genome sequencing and annotation.</title>
        <authorList>
            <consortium name="The Broad Institute Genomics Platform"/>
            <consortium name="The Broad Institute Genome Sequencing Center for Infectious Disease"/>
            <person name="Wu L."/>
            <person name="Ma J."/>
        </authorList>
    </citation>
    <scope>NUCLEOTIDE SEQUENCE [LARGE SCALE GENOMIC DNA]</scope>
    <source>
        <strain evidence="6">JCM 12125</strain>
    </source>
</reference>
<evidence type="ECO:0000256" key="2">
    <source>
        <dbReference type="ARBA" id="ARBA00011915"/>
    </source>
</evidence>
<keyword evidence="3" id="KW-0378">Hydrolase</keyword>
<dbReference type="Pfam" id="PF16113">
    <property type="entry name" value="ECH_2"/>
    <property type="match status" value="1"/>
</dbReference>
<dbReference type="SUPFAM" id="SSF52096">
    <property type="entry name" value="ClpP/crotonase"/>
    <property type="match status" value="1"/>
</dbReference>
<dbReference type="InterPro" id="IPR045004">
    <property type="entry name" value="ECH_dom"/>
</dbReference>
<evidence type="ECO:0000259" key="4">
    <source>
        <dbReference type="Pfam" id="PF16113"/>
    </source>
</evidence>
<comment type="catalytic activity">
    <reaction evidence="1">
        <text>3-hydroxy-2-methylpropanoyl-CoA + H2O = 3-hydroxy-2-methylpropanoate + CoA + H(+)</text>
        <dbReference type="Rhea" id="RHEA:20888"/>
        <dbReference type="ChEBI" id="CHEBI:11805"/>
        <dbReference type="ChEBI" id="CHEBI:15377"/>
        <dbReference type="ChEBI" id="CHEBI:15378"/>
        <dbReference type="ChEBI" id="CHEBI:57287"/>
        <dbReference type="ChEBI" id="CHEBI:57340"/>
        <dbReference type="EC" id="3.1.2.4"/>
    </reaction>
</comment>
<sequence length="350" mass="37421">MSEAEVITRIEGSVGRITLNRPKALHALNLGMCEILTEALLAWRDDAAVQSVLIDHAGERGFCAGGDIRMIAESGATDAVEAKAFFLSEYRLNHLMFEYPKPITAVVDGIVMGGGVGISEPAKVRIATERTTYAMPETGIGLFPDVGGGWFLPRLPGETGTWLALTGARLKAADTVALGIHTHFVVSADLVDLIESVGYHPHAPGAEGDAWGSDPGAAPLAPHREAIDRLFAHDTVEAIFEALETDGSDWALAQLATLKTKSPQSLKVTLRQLRAGRAMSSFAEVMAMEYRLGGRVVRTHDFQEGVRAVIVDKDNAPKWSPATLEGVTEADLDALFAPLASDEEWTPIGG</sequence>
<protein>
    <recommendedName>
        <fullName evidence="2">3-hydroxyisobutyryl-CoA hydrolase</fullName>
        <ecNumber evidence="2">3.1.2.4</ecNumber>
    </recommendedName>
</protein>
<evidence type="ECO:0000256" key="1">
    <source>
        <dbReference type="ARBA" id="ARBA00001709"/>
    </source>
</evidence>
<dbReference type="NCBIfam" id="NF004127">
    <property type="entry name" value="PRK05617.1"/>
    <property type="match status" value="1"/>
</dbReference>
<comment type="caution">
    <text evidence="5">The sequence shown here is derived from an EMBL/GenBank/DDBJ whole genome shotgun (WGS) entry which is preliminary data.</text>
</comment>
<dbReference type="PANTHER" id="PTHR43176">
    <property type="entry name" value="3-HYDROXYISOBUTYRYL-COA HYDROLASE-RELATED"/>
    <property type="match status" value="1"/>
</dbReference>
<dbReference type="EMBL" id="JBHSLF010000014">
    <property type="protein sequence ID" value="MFC5343615.1"/>
    <property type="molecule type" value="Genomic_DNA"/>
</dbReference>
<name>A0ABW0FPF3_9CAUL</name>
<evidence type="ECO:0000313" key="5">
    <source>
        <dbReference type="EMBL" id="MFC5343615.1"/>
    </source>
</evidence>
<proteinExistence type="predicted"/>
<gene>
    <name evidence="5" type="ORF">ACFPIE_06795</name>
</gene>
<evidence type="ECO:0000313" key="6">
    <source>
        <dbReference type="Proteomes" id="UP001596152"/>
    </source>
</evidence>
<dbReference type="RefSeq" id="WP_374035949.1">
    <property type="nucleotide sequence ID" value="NZ_CP169082.1"/>
</dbReference>
<dbReference type="InterPro" id="IPR032259">
    <property type="entry name" value="HIBYL-CoA-H"/>
</dbReference>